<feature type="transmembrane region" description="Helical" evidence="1">
    <location>
        <begin position="238"/>
        <end position="254"/>
    </location>
</feature>
<feature type="transmembrane region" description="Helical" evidence="1">
    <location>
        <begin position="142"/>
        <end position="162"/>
    </location>
</feature>
<reference evidence="3 4" key="1">
    <citation type="journal article" date="2019" name="Int. J. Syst. Evol. Microbiol.">
        <title>The Global Catalogue of Microorganisms (GCM) 10K type strain sequencing project: providing services to taxonomists for standard genome sequencing and annotation.</title>
        <authorList>
            <consortium name="The Broad Institute Genomics Platform"/>
            <consortium name="The Broad Institute Genome Sequencing Center for Infectious Disease"/>
            <person name="Wu L."/>
            <person name="Ma J."/>
        </authorList>
    </citation>
    <scope>NUCLEOTIDE SEQUENCE [LARGE SCALE GENOMIC DNA]</scope>
    <source>
        <strain evidence="3 4">DT92</strain>
    </source>
</reference>
<feature type="domain" description="DUF7973" evidence="2">
    <location>
        <begin position="4"/>
        <end position="380"/>
    </location>
</feature>
<feature type="transmembrane region" description="Helical" evidence="1">
    <location>
        <begin position="260"/>
        <end position="278"/>
    </location>
</feature>
<protein>
    <recommendedName>
        <fullName evidence="2">DUF7973 domain-containing protein</fullName>
    </recommendedName>
</protein>
<evidence type="ECO:0000313" key="3">
    <source>
        <dbReference type="EMBL" id="MFC7137359.1"/>
    </source>
</evidence>
<accession>A0ABD5XUM7</accession>
<organism evidence="3 4">
    <name type="scientific">Halobaculum litoreum</name>
    <dbReference type="NCBI Taxonomy" id="3031998"/>
    <lineage>
        <taxon>Archaea</taxon>
        <taxon>Methanobacteriati</taxon>
        <taxon>Methanobacteriota</taxon>
        <taxon>Stenosarchaea group</taxon>
        <taxon>Halobacteria</taxon>
        <taxon>Halobacteriales</taxon>
        <taxon>Haloferacaceae</taxon>
        <taxon>Halobaculum</taxon>
    </lineage>
</organism>
<keyword evidence="4" id="KW-1185">Reference proteome</keyword>
<name>A0ABD5XUM7_9EURY</name>
<proteinExistence type="predicted"/>
<keyword evidence="1" id="KW-0812">Transmembrane</keyword>
<dbReference type="AlphaFoldDB" id="A0ABD5XUM7"/>
<dbReference type="Pfam" id="PF25928">
    <property type="entry name" value="DUF7973"/>
    <property type="match status" value="1"/>
</dbReference>
<feature type="transmembrane region" description="Helical" evidence="1">
    <location>
        <begin position="12"/>
        <end position="39"/>
    </location>
</feature>
<evidence type="ECO:0000256" key="1">
    <source>
        <dbReference type="SAM" id="Phobius"/>
    </source>
</evidence>
<dbReference type="RefSeq" id="WP_284013494.1">
    <property type="nucleotide sequence ID" value="NZ_CP126156.1"/>
</dbReference>
<dbReference type="GeneID" id="81120630"/>
<dbReference type="Proteomes" id="UP001596368">
    <property type="component" value="Unassembled WGS sequence"/>
</dbReference>
<evidence type="ECO:0000259" key="2">
    <source>
        <dbReference type="Pfam" id="PF25928"/>
    </source>
</evidence>
<keyword evidence="1" id="KW-0472">Membrane</keyword>
<feature type="transmembrane region" description="Helical" evidence="1">
    <location>
        <begin position="353"/>
        <end position="378"/>
    </location>
</feature>
<dbReference type="EMBL" id="JBHSZG010000001">
    <property type="protein sequence ID" value="MFC7137359.1"/>
    <property type="molecule type" value="Genomic_DNA"/>
</dbReference>
<feature type="transmembrane region" description="Helical" evidence="1">
    <location>
        <begin position="114"/>
        <end position="136"/>
    </location>
</feature>
<evidence type="ECO:0000313" key="4">
    <source>
        <dbReference type="Proteomes" id="UP001596368"/>
    </source>
</evidence>
<comment type="caution">
    <text evidence="3">The sequence shown here is derived from an EMBL/GenBank/DDBJ whole genome shotgun (WGS) entry which is preliminary data.</text>
</comment>
<dbReference type="InterPro" id="IPR058279">
    <property type="entry name" value="DUF7973"/>
</dbReference>
<sequence>MPLTDLLAVELLIAAFAGGAFGAALGALNTFVLCGFVVIAGELYALATRAAGGAVPVNVTGDVAFGVVLGPHVAFGGGAAALAYAVHKGYVETPGFDYHPAKEVTVGVGSRPDVLAVGGAFGVFGFAVATVSGSLGVPTDPVALGVVLSALAHRAAFGYSLVGAPVSKLLDMTPFERGDGLVGLPGGGPASDAVDGEPTEAVADGGATAAATPRVRDGADDPIRVEPWLPYLYRWRDVIGLGAVVGVLSGYAAYLTGSAFLAFGISVAALVFLIGGTARIPVTHHMALPASTVVLALAGAERGTVVPSAVAGDVSMTVALLVAGAFGVFGALAGELLQRVFFAHSETHLDPPAASIVVSSLAIGVLAWLGVVPASAWIPLG</sequence>
<gene>
    <name evidence="3" type="ORF">ACFQRB_14695</name>
</gene>
<feature type="transmembrane region" description="Helical" evidence="1">
    <location>
        <begin position="310"/>
        <end position="333"/>
    </location>
</feature>
<keyword evidence="1" id="KW-1133">Transmembrane helix</keyword>